<dbReference type="STRING" id="6313.A0A0K0D8R9"/>
<keyword evidence="1" id="KW-0175">Coiled coil</keyword>
<name>A0A0K0D8R9_ANGCA</name>
<accession>A0A0K0D8R9</accession>
<evidence type="ECO:0000313" key="2">
    <source>
        <dbReference type="Proteomes" id="UP000035642"/>
    </source>
</evidence>
<reference evidence="3" key="2">
    <citation type="submission" date="2017-02" db="UniProtKB">
        <authorList>
            <consortium name="WormBaseParasite"/>
        </authorList>
    </citation>
    <scope>IDENTIFICATION</scope>
</reference>
<proteinExistence type="predicted"/>
<reference evidence="2" key="1">
    <citation type="submission" date="2012-09" db="EMBL/GenBank/DDBJ databases">
        <authorList>
            <person name="Martin A.A."/>
        </authorList>
    </citation>
    <scope>NUCLEOTIDE SEQUENCE</scope>
</reference>
<dbReference type="AlphaFoldDB" id="A0A0K0D8R9"/>
<sequence length="164" mass="19234">LGKAKIELENVCAASREMEKRQRKFENQLAEERENVQKATREQDAHVQKLRSSEATILSLRNELKQLNETIDEKERVRRMLQLEQDESVAIEDLEDKLRLFEDARIRLEANIEALCAENDITLMAKNLEAEHKCKSHMTQLQEVGQDDQNEGEEFPLQLMRKKM</sequence>
<protein>
    <submittedName>
        <fullName evidence="3">Myosin_tail_1 domain-containing protein</fullName>
    </submittedName>
</protein>
<dbReference type="Proteomes" id="UP000035642">
    <property type="component" value="Unassembled WGS sequence"/>
</dbReference>
<organism evidence="2 3">
    <name type="scientific">Angiostrongylus cantonensis</name>
    <name type="common">Rat lungworm</name>
    <dbReference type="NCBI Taxonomy" id="6313"/>
    <lineage>
        <taxon>Eukaryota</taxon>
        <taxon>Metazoa</taxon>
        <taxon>Ecdysozoa</taxon>
        <taxon>Nematoda</taxon>
        <taxon>Chromadorea</taxon>
        <taxon>Rhabditida</taxon>
        <taxon>Rhabditina</taxon>
        <taxon>Rhabditomorpha</taxon>
        <taxon>Strongyloidea</taxon>
        <taxon>Metastrongylidae</taxon>
        <taxon>Angiostrongylus</taxon>
    </lineage>
</organism>
<keyword evidence="2" id="KW-1185">Reference proteome</keyword>
<evidence type="ECO:0000256" key="1">
    <source>
        <dbReference type="SAM" id="Coils"/>
    </source>
</evidence>
<evidence type="ECO:0000313" key="3">
    <source>
        <dbReference type="WBParaSite" id="ACAC_0000646401-mRNA-1"/>
    </source>
</evidence>
<dbReference type="WBParaSite" id="ACAC_0000646401-mRNA-1">
    <property type="protein sequence ID" value="ACAC_0000646401-mRNA-1"/>
    <property type="gene ID" value="ACAC_0000646401"/>
</dbReference>
<feature type="coiled-coil region" evidence="1">
    <location>
        <begin position="15"/>
        <end position="118"/>
    </location>
</feature>